<proteinExistence type="predicted"/>
<comment type="caution">
    <text evidence="1">The sequence shown here is derived from an EMBL/GenBank/DDBJ whole genome shotgun (WGS) entry which is preliminary data.</text>
</comment>
<gene>
    <name evidence="1" type="ORF">BACCIP111899_01593</name>
</gene>
<keyword evidence="2" id="KW-1185">Reference proteome</keyword>
<protein>
    <recommendedName>
        <fullName evidence="3">DUF4263 domain-containing protein</fullName>
    </recommendedName>
</protein>
<evidence type="ECO:0000313" key="2">
    <source>
        <dbReference type="Proteomes" id="UP000789423"/>
    </source>
</evidence>
<dbReference type="EMBL" id="CAKJTI010000006">
    <property type="protein sequence ID" value="CAG9612417.1"/>
    <property type="molecule type" value="Genomic_DNA"/>
</dbReference>
<evidence type="ECO:0000313" key="1">
    <source>
        <dbReference type="EMBL" id="CAG9612417.1"/>
    </source>
</evidence>
<dbReference type="Proteomes" id="UP000789423">
    <property type="component" value="Unassembled WGS sequence"/>
</dbReference>
<name>A0ABN7ZUS8_9BACI</name>
<dbReference type="RefSeq" id="WP_230574604.1">
    <property type="nucleotide sequence ID" value="NZ_CAKJTI010000006.1"/>
</dbReference>
<accession>A0ABN7ZUS8</accession>
<organism evidence="1 2">
    <name type="scientific">Bacillus rhizoplanae</name>
    <dbReference type="NCBI Taxonomy" id="2880966"/>
    <lineage>
        <taxon>Bacteria</taxon>
        <taxon>Bacillati</taxon>
        <taxon>Bacillota</taxon>
        <taxon>Bacilli</taxon>
        <taxon>Bacillales</taxon>
        <taxon>Bacillaceae</taxon>
        <taxon>Bacillus</taxon>
    </lineage>
</organism>
<sequence>MESIEQNLIHGLMREFSVNFVRKVNDLKKVLQPFNGDVAKALPPAFQSSGAIIEVAFSHDKRDVLIMFKKSDDIQINSKIITGSVSQLIGNIIGVSGEGEVYMQNCMVNDRKIEQAFLFSYSVFRHKLLNVQQFARDFVRVHWDYYKTQGKNQFKPHLEALKFQMECYFFDETVPELTIDKFLEENPIILECGLNLYKPRSQVIMKDILKKYNQDLKPDLIAFNEREKIWTIVDYKRAKENIIKNVGKVRSSFKSEVHDLEAQLRDYREYFYEREQREYICKKYKMDIQQPNTIGVIGNIKEDEQDAFNRLIADKPRWFNIVPYNYLYDSFCRYLDLTIKLIKD</sequence>
<evidence type="ECO:0008006" key="3">
    <source>
        <dbReference type="Google" id="ProtNLM"/>
    </source>
</evidence>
<reference evidence="1 2" key="1">
    <citation type="submission" date="2021-10" db="EMBL/GenBank/DDBJ databases">
        <authorList>
            <person name="Criscuolo A."/>
        </authorList>
    </citation>
    <scope>NUCLEOTIDE SEQUENCE [LARGE SCALE GENOMIC DNA]</scope>
    <source>
        <strain evidence="2">CIP 111899</strain>
    </source>
</reference>